<dbReference type="EMBL" id="FOXX01000007">
    <property type="protein sequence ID" value="SFQ71785.1"/>
    <property type="molecule type" value="Genomic_DNA"/>
</dbReference>
<dbReference type="Proteomes" id="UP000182762">
    <property type="component" value="Unassembled WGS sequence"/>
</dbReference>
<accession>A0A1I6ASY2</accession>
<evidence type="ECO:0000313" key="1">
    <source>
        <dbReference type="EMBL" id="SFQ71785.1"/>
    </source>
</evidence>
<reference evidence="1 2" key="1">
    <citation type="submission" date="2016-10" db="EMBL/GenBank/DDBJ databases">
        <authorList>
            <person name="Varghese N."/>
            <person name="Submissions S."/>
        </authorList>
    </citation>
    <scope>NUCLEOTIDE SEQUENCE [LARGE SCALE GENOMIC DNA]</scope>
    <source>
        <strain evidence="1 2">DSM 13796</strain>
    </source>
</reference>
<dbReference type="Pfam" id="PF10970">
    <property type="entry name" value="GerPE"/>
    <property type="match status" value="1"/>
</dbReference>
<gene>
    <name evidence="1" type="ORF">SAMN02745910_02970</name>
</gene>
<name>A0A1I6ASY2_9BACI</name>
<evidence type="ECO:0000313" key="2">
    <source>
        <dbReference type="Proteomes" id="UP000182762"/>
    </source>
</evidence>
<keyword evidence="2" id="KW-1185">Reference proteome</keyword>
<sequence>MRTSKVDWFQMNSLTSSSIFNIGDSTHIRASAKVIAIQREAELFLGREGNFKDYILFKRSYPLLTLKRIPTVKYNESNMIHVGSVRVTGASTSSVVQVGSTKDIKCYSRVKHIRQLLSDRREKEQGEREEG</sequence>
<organism evidence="1 2">
    <name type="scientific">Priestia endophytica DSM 13796</name>
    <dbReference type="NCBI Taxonomy" id="1121089"/>
    <lineage>
        <taxon>Bacteria</taxon>
        <taxon>Bacillati</taxon>
        <taxon>Bacillota</taxon>
        <taxon>Bacilli</taxon>
        <taxon>Bacillales</taxon>
        <taxon>Bacillaceae</taxon>
        <taxon>Priestia</taxon>
    </lineage>
</organism>
<proteinExistence type="predicted"/>
<dbReference type="InterPro" id="IPR024496">
    <property type="entry name" value="Spore_germ_GerPE"/>
</dbReference>
<dbReference type="GeneID" id="93711596"/>
<comment type="caution">
    <text evidence="1">The sequence shown here is derived from an EMBL/GenBank/DDBJ whole genome shotgun (WGS) entry which is preliminary data.</text>
</comment>
<protein>
    <submittedName>
        <fullName evidence="1">Spore germination protein PE</fullName>
    </submittedName>
</protein>
<dbReference type="RefSeq" id="WP_061803267.1">
    <property type="nucleotide sequence ID" value="NZ_FOXX01000007.1"/>
</dbReference>